<evidence type="ECO:0000313" key="4">
    <source>
        <dbReference type="EMBL" id="EMR66931.1"/>
    </source>
</evidence>
<keyword evidence="5" id="KW-1185">Reference proteome</keyword>
<feature type="region of interest" description="Disordered" evidence="1">
    <location>
        <begin position="46"/>
        <end position="92"/>
    </location>
</feature>
<keyword evidence="2" id="KW-1133">Transmembrane helix</keyword>
<sequence length="357" mass="38563">MLRPRIQQLYRLPISHPAPARLCTPLLRQRASSSLRLSTPVRLRLLSTSPRRFSEPPKATPTPPQQPPLPETSAAPPPEPEPQQPKPPRRRRRRGVLYAAAFLLLGTTLGSIFRVTIAPPLLPTPGSAEDRELLAVIHRKAARLPLIQQLSSDPAWASWDAYSSIQDVDVDVNDVAPASASSASSDDDNNDNNNNSRSRRQGKEHRLTSGAMAGSRGLAFQRVFHCVATGECVTVVYFGGGTAGWPGVVHGGALATILDESLGRCAILQFPARTGVTAHLELNYKAPTSAEAFYVVRARPVVSKDDGGEKKKKVVKNDRKLWVEGAVERLDGTVLVAAKALFVVPKGVKLAPLATGF</sequence>
<evidence type="ECO:0000313" key="5">
    <source>
        <dbReference type="Proteomes" id="UP000012174"/>
    </source>
</evidence>
<dbReference type="STRING" id="1287681.M7TAN6"/>
<name>M7TAN6_EUTLA</name>
<evidence type="ECO:0000259" key="3">
    <source>
        <dbReference type="Pfam" id="PF03061"/>
    </source>
</evidence>
<feature type="region of interest" description="Disordered" evidence="1">
    <location>
        <begin position="177"/>
        <end position="210"/>
    </location>
</feature>
<keyword evidence="2" id="KW-0812">Transmembrane</keyword>
<dbReference type="PANTHER" id="PTHR47260:SF1">
    <property type="entry name" value="UPF0644 PROTEIN PB2B4.06"/>
    <property type="match status" value="1"/>
</dbReference>
<dbReference type="EMBL" id="KB706554">
    <property type="protein sequence ID" value="EMR66931.1"/>
    <property type="molecule type" value="Genomic_DNA"/>
</dbReference>
<dbReference type="OMA" id="HAVIYIG"/>
<feature type="domain" description="Thioesterase" evidence="3">
    <location>
        <begin position="247"/>
        <end position="301"/>
    </location>
</feature>
<dbReference type="KEGG" id="ela:UCREL1_6074"/>
<dbReference type="SUPFAM" id="SSF54637">
    <property type="entry name" value="Thioesterase/thiol ester dehydrase-isomerase"/>
    <property type="match status" value="1"/>
</dbReference>
<dbReference type="Gene3D" id="3.10.129.10">
    <property type="entry name" value="Hotdog Thioesterase"/>
    <property type="match status" value="1"/>
</dbReference>
<dbReference type="eggNOG" id="KOG4781">
    <property type="taxonomic scope" value="Eukaryota"/>
</dbReference>
<dbReference type="PANTHER" id="PTHR47260">
    <property type="entry name" value="UPF0644 PROTEIN PB2B4.06"/>
    <property type="match status" value="1"/>
</dbReference>
<dbReference type="InterPro" id="IPR029069">
    <property type="entry name" value="HotDog_dom_sf"/>
</dbReference>
<evidence type="ECO:0000256" key="2">
    <source>
        <dbReference type="SAM" id="Phobius"/>
    </source>
</evidence>
<protein>
    <submittedName>
        <fullName evidence="4">Putative thioesterase family protein</fullName>
    </submittedName>
</protein>
<dbReference type="Pfam" id="PF03061">
    <property type="entry name" value="4HBT"/>
    <property type="match status" value="1"/>
</dbReference>
<keyword evidence="2" id="KW-0472">Membrane</keyword>
<dbReference type="Proteomes" id="UP000012174">
    <property type="component" value="Unassembled WGS sequence"/>
</dbReference>
<accession>M7TAN6</accession>
<evidence type="ECO:0000256" key="1">
    <source>
        <dbReference type="SAM" id="MobiDB-lite"/>
    </source>
</evidence>
<feature type="compositionally biased region" description="Pro residues" evidence="1">
    <location>
        <begin position="58"/>
        <end position="86"/>
    </location>
</feature>
<dbReference type="AlphaFoldDB" id="M7TAN6"/>
<reference evidence="5" key="1">
    <citation type="journal article" date="2013" name="Genome Announc.">
        <title>Draft genome sequence of the grapevine dieback fungus Eutypa lata UCR-EL1.</title>
        <authorList>
            <person name="Blanco-Ulate B."/>
            <person name="Rolshausen P.E."/>
            <person name="Cantu D."/>
        </authorList>
    </citation>
    <scope>NUCLEOTIDE SEQUENCE [LARGE SCALE GENOMIC DNA]</scope>
    <source>
        <strain evidence="5">UCR-EL1</strain>
    </source>
</reference>
<feature type="transmembrane region" description="Helical" evidence="2">
    <location>
        <begin position="96"/>
        <end position="117"/>
    </location>
</feature>
<organism evidence="4 5">
    <name type="scientific">Eutypa lata (strain UCR-EL1)</name>
    <name type="common">Grapevine dieback disease fungus</name>
    <name type="synonym">Eutypa armeniacae</name>
    <dbReference type="NCBI Taxonomy" id="1287681"/>
    <lineage>
        <taxon>Eukaryota</taxon>
        <taxon>Fungi</taxon>
        <taxon>Dikarya</taxon>
        <taxon>Ascomycota</taxon>
        <taxon>Pezizomycotina</taxon>
        <taxon>Sordariomycetes</taxon>
        <taxon>Xylariomycetidae</taxon>
        <taxon>Xylariales</taxon>
        <taxon>Diatrypaceae</taxon>
        <taxon>Eutypa</taxon>
    </lineage>
</organism>
<dbReference type="HOGENOM" id="CLU_052827_0_2_1"/>
<dbReference type="InterPro" id="IPR052061">
    <property type="entry name" value="PTE-AB_protein"/>
</dbReference>
<dbReference type="OrthoDB" id="506431at2759"/>
<gene>
    <name evidence="4" type="ORF">UCREL1_6074</name>
</gene>
<dbReference type="InterPro" id="IPR006683">
    <property type="entry name" value="Thioestr_dom"/>
</dbReference>
<proteinExistence type="predicted"/>
<dbReference type="CDD" id="cd03443">
    <property type="entry name" value="PaaI_thioesterase"/>
    <property type="match status" value="1"/>
</dbReference>